<keyword evidence="2" id="KW-1185">Reference proteome</keyword>
<proteinExistence type="predicted"/>
<dbReference type="EMBL" id="JBFXLS010000002">
    <property type="protein sequence ID" value="KAL2834202.1"/>
    <property type="molecule type" value="Genomic_DNA"/>
</dbReference>
<reference evidence="1 2" key="1">
    <citation type="submission" date="2024-07" db="EMBL/GenBank/DDBJ databases">
        <title>Section-level genome sequencing and comparative genomics of Aspergillus sections Usti and Cavernicolus.</title>
        <authorList>
            <consortium name="Lawrence Berkeley National Laboratory"/>
            <person name="Nybo J.L."/>
            <person name="Vesth T.C."/>
            <person name="Theobald S."/>
            <person name="Frisvad J.C."/>
            <person name="Larsen T.O."/>
            <person name="Kjaerboelling I."/>
            <person name="Rothschild-Mancinelli K."/>
            <person name="Lyhne E.K."/>
            <person name="Kogle M.E."/>
            <person name="Barry K."/>
            <person name="Clum A."/>
            <person name="Na H."/>
            <person name="Ledsgaard L."/>
            <person name="Lin J."/>
            <person name="Lipzen A."/>
            <person name="Kuo A."/>
            <person name="Riley R."/>
            <person name="Mondo S."/>
            <person name="LaButti K."/>
            <person name="Haridas S."/>
            <person name="Pangalinan J."/>
            <person name="Salamov A.A."/>
            <person name="Simmons B.A."/>
            <person name="Magnuson J.K."/>
            <person name="Chen J."/>
            <person name="Drula E."/>
            <person name="Henrissat B."/>
            <person name="Wiebenga A."/>
            <person name="Lubbers R.J."/>
            <person name="Gomes A.C."/>
            <person name="Makela M.R."/>
            <person name="Stajich J."/>
            <person name="Grigoriev I.V."/>
            <person name="Mortensen U.H."/>
            <person name="De vries R.P."/>
            <person name="Baker S.E."/>
            <person name="Andersen M.R."/>
        </authorList>
    </citation>
    <scope>NUCLEOTIDE SEQUENCE [LARGE SCALE GENOMIC DNA]</scope>
    <source>
        <strain evidence="1 2">CBS 600.67</strain>
    </source>
</reference>
<comment type="caution">
    <text evidence="1">The sequence shown here is derived from an EMBL/GenBank/DDBJ whole genome shotgun (WGS) entry which is preliminary data.</text>
</comment>
<evidence type="ECO:0000313" key="2">
    <source>
        <dbReference type="Proteomes" id="UP001610335"/>
    </source>
</evidence>
<name>A0ABR4J2D9_9EURO</name>
<dbReference type="Proteomes" id="UP001610335">
    <property type="component" value="Unassembled WGS sequence"/>
</dbReference>
<protein>
    <submittedName>
        <fullName evidence="1">Uncharacterized protein</fullName>
    </submittedName>
</protein>
<evidence type="ECO:0000313" key="1">
    <source>
        <dbReference type="EMBL" id="KAL2834202.1"/>
    </source>
</evidence>
<gene>
    <name evidence="1" type="ORF">BDW59DRAFT_137496</name>
</gene>
<sequence length="77" mass="9448">MSNGVGRRRQRSFRRMGRRRKPRLVGVLLSRSLDVLLPYHWLDALRRRWGRRWDPLRRRVRLGTRCGLIRLFLRVRG</sequence>
<organism evidence="1 2">
    <name type="scientific">Aspergillus cavernicola</name>
    <dbReference type="NCBI Taxonomy" id="176166"/>
    <lineage>
        <taxon>Eukaryota</taxon>
        <taxon>Fungi</taxon>
        <taxon>Dikarya</taxon>
        <taxon>Ascomycota</taxon>
        <taxon>Pezizomycotina</taxon>
        <taxon>Eurotiomycetes</taxon>
        <taxon>Eurotiomycetidae</taxon>
        <taxon>Eurotiales</taxon>
        <taxon>Aspergillaceae</taxon>
        <taxon>Aspergillus</taxon>
        <taxon>Aspergillus subgen. Nidulantes</taxon>
    </lineage>
</organism>
<accession>A0ABR4J2D9</accession>